<dbReference type="Pfam" id="PF13181">
    <property type="entry name" value="TPR_8"/>
    <property type="match status" value="1"/>
</dbReference>
<keyword evidence="15" id="KW-1185">Reference proteome</keyword>
<feature type="transmembrane region" description="Helical" evidence="11">
    <location>
        <begin position="374"/>
        <end position="392"/>
    </location>
</feature>
<dbReference type="InterPro" id="IPR019734">
    <property type="entry name" value="TPR_rpt"/>
</dbReference>
<dbReference type="Proteomes" id="UP001501456">
    <property type="component" value="Unassembled WGS sequence"/>
</dbReference>
<dbReference type="InterPro" id="IPR005467">
    <property type="entry name" value="His_kinase_dom"/>
</dbReference>
<dbReference type="Pfam" id="PF07730">
    <property type="entry name" value="HisKA_3"/>
    <property type="match status" value="1"/>
</dbReference>
<dbReference type="RefSeq" id="WP_344728360.1">
    <property type="nucleotide sequence ID" value="NZ_BAABBI010000001.1"/>
</dbReference>
<feature type="repeat" description="TPR" evidence="9">
    <location>
        <begin position="95"/>
        <end position="128"/>
    </location>
</feature>
<comment type="caution">
    <text evidence="14">The sequence shown here is derived from an EMBL/GenBank/DDBJ whole genome shotgun (WGS) entry which is preliminary data.</text>
</comment>
<dbReference type="SMART" id="SM00387">
    <property type="entry name" value="HATPase_c"/>
    <property type="match status" value="1"/>
</dbReference>
<dbReference type="InterPro" id="IPR011990">
    <property type="entry name" value="TPR-like_helical_dom_sf"/>
</dbReference>
<evidence type="ECO:0000256" key="12">
    <source>
        <dbReference type="SAM" id="SignalP"/>
    </source>
</evidence>
<dbReference type="PANTHER" id="PTHR24421:SF10">
    <property type="entry name" value="NITRATE_NITRITE SENSOR PROTEIN NARQ"/>
    <property type="match status" value="1"/>
</dbReference>
<dbReference type="SMART" id="SM00028">
    <property type="entry name" value="TPR"/>
    <property type="match status" value="6"/>
</dbReference>
<gene>
    <name evidence="14" type="ORF">GCM10022271_12140</name>
</gene>
<dbReference type="Pfam" id="PF13374">
    <property type="entry name" value="TPR_10"/>
    <property type="match status" value="1"/>
</dbReference>
<feature type="repeat" description="TPR" evidence="9">
    <location>
        <begin position="175"/>
        <end position="208"/>
    </location>
</feature>
<evidence type="ECO:0000259" key="13">
    <source>
        <dbReference type="PROSITE" id="PS50109"/>
    </source>
</evidence>
<comment type="catalytic activity">
    <reaction evidence="1">
        <text>ATP + protein L-histidine = ADP + protein N-phospho-L-histidine.</text>
        <dbReference type="EC" id="2.7.13.3"/>
    </reaction>
</comment>
<dbReference type="Gene3D" id="1.20.5.1930">
    <property type="match status" value="1"/>
</dbReference>
<evidence type="ECO:0000256" key="3">
    <source>
        <dbReference type="ARBA" id="ARBA00022553"/>
    </source>
</evidence>
<evidence type="ECO:0000313" key="15">
    <source>
        <dbReference type="Proteomes" id="UP001501456"/>
    </source>
</evidence>
<keyword evidence="11" id="KW-0472">Membrane</keyword>
<keyword evidence="11" id="KW-0812">Transmembrane</keyword>
<dbReference type="PROSITE" id="PS50005">
    <property type="entry name" value="TPR"/>
    <property type="match status" value="3"/>
</dbReference>
<dbReference type="EMBL" id="BAABBI010000001">
    <property type="protein sequence ID" value="GAA3781401.1"/>
    <property type="molecule type" value="Genomic_DNA"/>
</dbReference>
<feature type="repeat" description="TPR" evidence="9">
    <location>
        <begin position="215"/>
        <end position="248"/>
    </location>
</feature>
<accession>A0ABP7H3N4</accession>
<reference evidence="15" key="1">
    <citation type="journal article" date="2019" name="Int. J. Syst. Evol. Microbiol.">
        <title>The Global Catalogue of Microorganisms (GCM) 10K type strain sequencing project: providing services to taxonomists for standard genome sequencing and annotation.</title>
        <authorList>
            <consortium name="The Broad Institute Genomics Platform"/>
            <consortium name="The Broad Institute Genome Sequencing Center for Infectious Disease"/>
            <person name="Wu L."/>
            <person name="Ma J."/>
        </authorList>
    </citation>
    <scope>NUCLEOTIDE SEQUENCE [LARGE SCALE GENOMIC DNA]</scope>
    <source>
        <strain evidence="15">JCM 17525</strain>
    </source>
</reference>
<keyword evidence="3" id="KW-0597">Phosphoprotein</keyword>
<evidence type="ECO:0000256" key="6">
    <source>
        <dbReference type="ARBA" id="ARBA00022777"/>
    </source>
</evidence>
<keyword evidence="9" id="KW-0802">TPR repeat</keyword>
<dbReference type="InterPro" id="IPR036890">
    <property type="entry name" value="HATPase_C_sf"/>
</dbReference>
<dbReference type="Pfam" id="PF02518">
    <property type="entry name" value="HATPase_c"/>
    <property type="match status" value="1"/>
</dbReference>
<keyword evidence="6 14" id="KW-0418">Kinase</keyword>
<evidence type="ECO:0000256" key="11">
    <source>
        <dbReference type="SAM" id="Phobius"/>
    </source>
</evidence>
<feature type="signal peptide" evidence="12">
    <location>
        <begin position="1"/>
        <end position="18"/>
    </location>
</feature>
<keyword evidence="7" id="KW-0067">ATP-binding</keyword>
<keyword evidence="11" id="KW-1133">Transmembrane helix</keyword>
<dbReference type="InterPro" id="IPR011712">
    <property type="entry name" value="Sig_transdc_His_kin_sub3_dim/P"/>
</dbReference>
<keyword evidence="8" id="KW-0902">Two-component regulatory system</keyword>
<keyword evidence="5" id="KW-0547">Nucleotide-binding</keyword>
<keyword evidence="10" id="KW-0175">Coiled coil</keyword>
<dbReference type="PROSITE" id="PS50109">
    <property type="entry name" value="HIS_KIN"/>
    <property type="match status" value="1"/>
</dbReference>
<feature type="coiled-coil region" evidence="10">
    <location>
        <begin position="337"/>
        <end position="364"/>
    </location>
</feature>
<feature type="domain" description="Histidine kinase" evidence="13">
    <location>
        <begin position="431"/>
        <end position="624"/>
    </location>
</feature>
<dbReference type="Pfam" id="PF13424">
    <property type="entry name" value="TPR_12"/>
    <property type="match status" value="2"/>
</dbReference>
<evidence type="ECO:0000256" key="8">
    <source>
        <dbReference type="ARBA" id="ARBA00023012"/>
    </source>
</evidence>
<keyword evidence="4" id="KW-0808">Transferase</keyword>
<sequence>MKHILTLLLLFVSVAVFSQEQALKLNDSAMSFYKTDSKLAIALLEESLTKASNDKDIAIIKNNLGIVYRDLGEFEKSKALSSEAILKTQDSITLASAYNNIGVTNRNLGLYDASLEYYLKALAIYEEKKMAKEIATASNNIGLVYSYSGINDKAITYHLKAKAVFEKLDDKKGISEVYNNIAIIYANDGNLKEALDYFKHSLNIEYALQDKKGIAESTNNVGAVYYYLEEIDSALVYFQKSVTVEKSIGNFVGVGASYNNIAQVLIEKNRTSEAKKYIDSAYLYSRKYKTVSDIEASLMNYSDYYEAKSDSKKALEYYKKYTAFKDSILNLDTNSKISELEIQYQTEKKEKEILQQRADLAEKELHINTKNTQIIGLAILAVVLSVLGYLLYKQQKLRNKQLQKESELKEALTKIETQNRLQEQRLTISRDLHDNIGAQLTFIISSLDNLKYGFTLPEKLGSKLKTISEFTTATIYELRDTIWAMNKSEISFEDLQSRISNFIDKANHASDVVNFSFKVDESLSNTLVFSSVEGMNIYRIIQEAVNNALKYAHAKNIQISFQKENKNLVLTVKDDGVGFDQNTIELGNGLNNMKKRAHEIQASFTLKASPQQGATIVIQKEINT</sequence>
<dbReference type="SUPFAM" id="SSF48452">
    <property type="entry name" value="TPR-like"/>
    <property type="match status" value="2"/>
</dbReference>
<evidence type="ECO:0000256" key="7">
    <source>
        <dbReference type="ARBA" id="ARBA00022840"/>
    </source>
</evidence>
<evidence type="ECO:0000256" key="10">
    <source>
        <dbReference type="SAM" id="Coils"/>
    </source>
</evidence>
<dbReference type="SUPFAM" id="SSF55874">
    <property type="entry name" value="ATPase domain of HSP90 chaperone/DNA topoisomerase II/histidine kinase"/>
    <property type="match status" value="1"/>
</dbReference>
<evidence type="ECO:0000256" key="9">
    <source>
        <dbReference type="PROSITE-ProRule" id="PRU00339"/>
    </source>
</evidence>
<dbReference type="InterPro" id="IPR003594">
    <property type="entry name" value="HATPase_dom"/>
</dbReference>
<name>A0ABP7H3N4_9FLAO</name>
<dbReference type="GO" id="GO:0016301">
    <property type="term" value="F:kinase activity"/>
    <property type="evidence" value="ECO:0007669"/>
    <property type="project" value="UniProtKB-KW"/>
</dbReference>
<protein>
    <recommendedName>
        <fullName evidence="2">histidine kinase</fullName>
        <ecNumber evidence="2">2.7.13.3</ecNumber>
    </recommendedName>
</protein>
<organism evidence="14 15">
    <name type="scientific">Corallibacter vietnamensis</name>
    <dbReference type="NCBI Taxonomy" id="904130"/>
    <lineage>
        <taxon>Bacteria</taxon>
        <taxon>Pseudomonadati</taxon>
        <taxon>Bacteroidota</taxon>
        <taxon>Flavobacteriia</taxon>
        <taxon>Flavobacteriales</taxon>
        <taxon>Flavobacteriaceae</taxon>
        <taxon>Corallibacter</taxon>
    </lineage>
</organism>
<feature type="coiled-coil region" evidence="10">
    <location>
        <begin position="392"/>
        <end position="425"/>
    </location>
</feature>
<evidence type="ECO:0000313" key="14">
    <source>
        <dbReference type="EMBL" id="GAA3781401.1"/>
    </source>
</evidence>
<keyword evidence="12" id="KW-0732">Signal</keyword>
<dbReference type="PANTHER" id="PTHR24421">
    <property type="entry name" value="NITRATE/NITRITE SENSOR PROTEIN NARX-RELATED"/>
    <property type="match status" value="1"/>
</dbReference>
<evidence type="ECO:0000256" key="1">
    <source>
        <dbReference type="ARBA" id="ARBA00000085"/>
    </source>
</evidence>
<dbReference type="EC" id="2.7.13.3" evidence="2"/>
<proteinExistence type="predicted"/>
<evidence type="ECO:0000256" key="5">
    <source>
        <dbReference type="ARBA" id="ARBA00022741"/>
    </source>
</evidence>
<dbReference type="CDD" id="cd16917">
    <property type="entry name" value="HATPase_UhpB-NarQ-NarX-like"/>
    <property type="match status" value="1"/>
</dbReference>
<evidence type="ECO:0000256" key="2">
    <source>
        <dbReference type="ARBA" id="ARBA00012438"/>
    </source>
</evidence>
<dbReference type="Gene3D" id="3.30.565.10">
    <property type="entry name" value="Histidine kinase-like ATPase, C-terminal domain"/>
    <property type="match status" value="1"/>
</dbReference>
<dbReference type="Gene3D" id="1.25.40.10">
    <property type="entry name" value="Tetratricopeptide repeat domain"/>
    <property type="match status" value="2"/>
</dbReference>
<feature type="chain" id="PRO_5045080640" description="histidine kinase" evidence="12">
    <location>
        <begin position="19"/>
        <end position="624"/>
    </location>
</feature>
<evidence type="ECO:0000256" key="4">
    <source>
        <dbReference type="ARBA" id="ARBA00022679"/>
    </source>
</evidence>
<dbReference type="InterPro" id="IPR050482">
    <property type="entry name" value="Sensor_HK_TwoCompSys"/>
</dbReference>